<dbReference type="EMBL" id="CAADFE010000057">
    <property type="protein sequence ID" value="VFJ74050.1"/>
    <property type="molecule type" value="Genomic_DNA"/>
</dbReference>
<dbReference type="Gene3D" id="3.40.50.1980">
    <property type="entry name" value="Nitrogenase molybdenum iron protein domain"/>
    <property type="match status" value="1"/>
</dbReference>
<feature type="signal peptide" evidence="1">
    <location>
        <begin position="1"/>
        <end position="24"/>
    </location>
</feature>
<evidence type="ECO:0000256" key="1">
    <source>
        <dbReference type="SAM" id="SignalP"/>
    </source>
</evidence>
<accession>A0A450TXG0</accession>
<proteinExistence type="predicted"/>
<organism evidence="2">
    <name type="scientific">Candidatus Kentrum sp. FW</name>
    <dbReference type="NCBI Taxonomy" id="2126338"/>
    <lineage>
        <taxon>Bacteria</taxon>
        <taxon>Pseudomonadati</taxon>
        <taxon>Pseudomonadota</taxon>
        <taxon>Gammaproteobacteria</taxon>
        <taxon>Candidatus Kentrum</taxon>
    </lineage>
</organism>
<dbReference type="SUPFAM" id="SSF53807">
    <property type="entry name" value="Helical backbone' metal receptor"/>
    <property type="match status" value="1"/>
</dbReference>
<dbReference type="InterPro" id="IPR006127">
    <property type="entry name" value="ZnuA-like"/>
</dbReference>
<dbReference type="PANTHER" id="PTHR42953:SF2">
    <property type="entry name" value="ADHESION PROTEIN"/>
    <property type="match status" value="1"/>
</dbReference>
<dbReference type="Pfam" id="PF01297">
    <property type="entry name" value="ZnuA"/>
    <property type="match status" value="1"/>
</dbReference>
<feature type="chain" id="PRO_5019057342" evidence="1">
    <location>
        <begin position="25"/>
        <end position="295"/>
    </location>
</feature>
<evidence type="ECO:0000313" key="2">
    <source>
        <dbReference type="EMBL" id="VFJ74050.1"/>
    </source>
</evidence>
<sequence>MKKSRHMAIVFFTLLFLCTFPARALEVFACEPEWGALARALGGEQVNVYTATSNRQDPHYIQARPGLIAKARRADLLVCAGAGLEAGWLSPLLQMSGNAKIQVGQPGHFLATDFVTLLGKLAMPNQSQGNIHATGNPHIHLDPVRLQQVARKLGERLQIIDPAHRAHYRALQGKFMWAWRDKIRQWEKKAKRLQGKSIVVYNPNWIYLRTWAGIARADTLAPIPGIPPTSTHLGHLSARLQKDTVYRIIYASYQKPSVAELLSRRIGIPATSLDFSPGADESLTDWFERLLNRLL</sequence>
<keyword evidence="1" id="KW-0732">Signal</keyword>
<name>A0A450TXG0_9GAMM</name>
<dbReference type="GO" id="GO:0046872">
    <property type="term" value="F:metal ion binding"/>
    <property type="evidence" value="ECO:0007669"/>
    <property type="project" value="InterPro"/>
</dbReference>
<gene>
    <name evidence="2" type="ORF">BECKFW1821C_GA0114237_10577</name>
</gene>
<reference evidence="2" key="1">
    <citation type="submission" date="2019-02" db="EMBL/GenBank/DDBJ databases">
        <authorList>
            <person name="Gruber-Vodicka R. H."/>
            <person name="Seah K. B. B."/>
        </authorList>
    </citation>
    <scope>NUCLEOTIDE SEQUENCE</scope>
    <source>
        <strain evidence="2">BECK_BZ131</strain>
    </source>
</reference>
<protein>
    <submittedName>
        <fullName evidence="2">Zinc/manganese transport system substrate-binding protein</fullName>
    </submittedName>
</protein>
<dbReference type="GO" id="GO:0030001">
    <property type="term" value="P:metal ion transport"/>
    <property type="evidence" value="ECO:0007669"/>
    <property type="project" value="InterPro"/>
</dbReference>
<dbReference type="InterPro" id="IPR050492">
    <property type="entry name" value="Bact_metal-bind_prot9"/>
</dbReference>
<dbReference type="PANTHER" id="PTHR42953">
    <property type="entry name" value="HIGH-AFFINITY ZINC UPTAKE SYSTEM PROTEIN ZNUA-RELATED"/>
    <property type="match status" value="1"/>
</dbReference>
<dbReference type="AlphaFoldDB" id="A0A450TXG0"/>